<gene>
    <name evidence="1" type="ORF">BDN72DRAFT_314899</name>
</gene>
<protein>
    <submittedName>
        <fullName evidence="1">MFS general substrate transporter</fullName>
    </submittedName>
</protein>
<dbReference type="EMBL" id="ML208284">
    <property type="protein sequence ID" value="TFK72538.1"/>
    <property type="molecule type" value="Genomic_DNA"/>
</dbReference>
<evidence type="ECO:0000313" key="1">
    <source>
        <dbReference type="EMBL" id="TFK72538.1"/>
    </source>
</evidence>
<evidence type="ECO:0000313" key="2">
    <source>
        <dbReference type="Proteomes" id="UP000308600"/>
    </source>
</evidence>
<dbReference type="Proteomes" id="UP000308600">
    <property type="component" value="Unassembled WGS sequence"/>
</dbReference>
<organism evidence="1 2">
    <name type="scientific">Pluteus cervinus</name>
    <dbReference type="NCBI Taxonomy" id="181527"/>
    <lineage>
        <taxon>Eukaryota</taxon>
        <taxon>Fungi</taxon>
        <taxon>Dikarya</taxon>
        <taxon>Basidiomycota</taxon>
        <taxon>Agaricomycotina</taxon>
        <taxon>Agaricomycetes</taxon>
        <taxon>Agaricomycetidae</taxon>
        <taxon>Agaricales</taxon>
        <taxon>Pluteineae</taxon>
        <taxon>Pluteaceae</taxon>
        <taxon>Pluteus</taxon>
    </lineage>
</organism>
<name>A0ACD3B3A6_9AGAR</name>
<reference evidence="1 2" key="1">
    <citation type="journal article" date="2019" name="Nat. Ecol. Evol.">
        <title>Megaphylogeny resolves global patterns of mushroom evolution.</title>
        <authorList>
            <person name="Varga T."/>
            <person name="Krizsan K."/>
            <person name="Foldi C."/>
            <person name="Dima B."/>
            <person name="Sanchez-Garcia M."/>
            <person name="Sanchez-Ramirez S."/>
            <person name="Szollosi G.J."/>
            <person name="Szarkandi J.G."/>
            <person name="Papp V."/>
            <person name="Albert L."/>
            <person name="Andreopoulos W."/>
            <person name="Angelini C."/>
            <person name="Antonin V."/>
            <person name="Barry K.W."/>
            <person name="Bougher N.L."/>
            <person name="Buchanan P."/>
            <person name="Buyck B."/>
            <person name="Bense V."/>
            <person name="Catcheside P."/>
            <person name="Chovatia M."/>
            <person name="Cooper J."/>
            <person name="Damon W."/>
            <person name="Desjardin D."/>
            <person name="Finy P."/>
            <person name="Geml J."/>
            <person name="Haridas S."/>
            <person name="Hughes K."/>
            <person name="Justo A."/>
            <person name="Karasinski D."/>
            <person name="Kautmanova I."/>
            <person name="Kiss B."/>
            <person name="Kocsube S."/>
            <person name="Kotiranta H."/>
            <person name="LaButti K.M."/>
            <person name="Lechner B.E."/>
            <person name="Liimatainen K."/>
            <person name="Lipzen A."/>
            <person name="Lukacs Z."/>
            <person name="Mihaltcheva S."/>
            <person name="Morgado L.N."/>
            <person name="Niskanen T."/>
            <person name="Noordeloos M.E."/>
            <person name="Ohm R.A."/>
            <person name="Ortiz-Santana B."/>
            <person name="Ovrebo C."/>
            <person name="Racz N."/>
            <person name="Riley R."/>
            <person name="Savchenko A."/>
            <person name="Shiryaev A."/>
            <person name="Soop K."/>
            <person name="Spirin V."/>
            <person name="Szebenyi C."/>
            <person name="Tomsovsky M."/>
            <person name="Tulloss R.E."/>
            <person name="Uehling J."/>
            <person name="Grigoriev I.V."/>
            <person name="Vagvolgyi C."/>
            <person name="Papp T."/>
            <person name="Martin F.M."/>
            <person name="Miettinen O."/>
            <person name="Hibbett D.S."/>
            <person name="Nagy L.G."/>
        </authorList>
    </citation>
    <scope>NUCLEOTIDE SEQUENCE [LARGE SCALE GENOMIC DNA]</scope>
    <source>
        <strain evidence="1 2">NL-1719</strain>
    </source>
</reference>
<sequence>MADVETVKLDTLPSSNVSVRVAPSSGPPSTVGLSERRHVTAPSPDTFSSGSITAIASPDEFSEGGYGWVVVAACSVLMFFSIGGCYSWGVIQAQLANENLGPNSTLAFIGSISVSCIAFGALINGRLIRLLGSRKAALLASLFLGGGQILSGFSTHSIGGLFVTNGVLVGFGTSMCFLLGGTTPAQYFMKRRGLANGLVYGGAGVGGAVLSIADNVLIERVGVAWTFRIMGLLTLVITLPASMMLKDRARRVSATVEWSLFRDPKFILLFIGSGIATFPLLVPPFFLPLYAQSLGISSTIAAILLAVFNISSALGRVGFGFLSDVTGPITSLSLSLLLSGLSIFAIWPVSNTIAPLVVFIILNGLGNGGFFSTVPSVVGFVYGPNRVTTILAMVLTGWAAGYMLGSPVAGWLFERYGGSDGGRIAYRPAMYYAGSLSFGSAAFIMVMRYLVNPKLFRYA</sequence>
<proteinExistence type="predicted"/>
<keyword evidence="2" id="KW-1185">Reference proteome</keyword>
<accession>A0ACD3B3A6</accession>